<organism evidence="2 3">
    <name type="scientific">Microbacterium arthrosphaerae</name>
    <dbReference type="NCBI Taxonomy" id="792652"/>
    <lineage>
        <taxon>Bacteria</taxon>
        <taxon>Bacillati</taxon>
        <taxon>Actinomycetota</taxon>
        <taxon>Actinomycetes</taxon>
        <taxon>Micrococcales</taxon>
        <taxon>Microbacteriaceae</taxon>
        <taxon>Microbacterium</taxon>
    </lineage>
</organism>
<dbReference type="EMBL" id="JAWQEV010000001">
    <property type="protein sequence ID" value="MDW4571848.1"/>
    <property type="molecule type" value="Genomic_DNA"/>
</dbReference>
<dbReference type="RefSeq" id="WP_318352364.1">
    <property type="nucleotide sequence ID" value="NZ_JAWQEV010000001.1"/>
</dbReference>
<evidence type="ECO:0000256" key="1">
    <source>
        <dbReference type="SAM" id="Phobius"/>
    </source>
</evidence>
<feature type="transmembrane region" description="Helical" evidence="1">
    <location>
        <begin position="5"/>
        <end position="23"/>
    </location>
</feature>
<comment type="caution">
    <text evidence="2">The sequence shown here is derived from an EMBL/GenBank/DDBJ whole genome shotgun (WGS) entry which is preliminary data.</text>
</comment>
<evidence type="ECO:0008006" key="4">
    <source>
        <dbReference type="Google" id="ProtNLM"/>
    </source>
</evidence>
<keyword evidence="1" id="KW-1133">Transmembrane helix</keyword>
<sequence length="59" mass="6644">MKKGTLWTILGVIAAIVIAWFLVEVLFSLLWFIGKLVIVAIVAVIVFVVLRSLFARDRD</sequence>
<accession>A0ABU4GXN8</accession>
<keyword evidence="1" id="KW-0812">Transmembrane</keyword>
<name>A0ABU4GXN8_9MICO</name>
<gene>
    <name evidence="2" type="ORF">R8Z58_03550</name>
</gene>
<evidence type="ECO:0000313" key="3">
    <source>
        <dbReference type="Proteomes" id="UP001283109"/>
    </source>
</evidence>
<keyword evidence="1" id="KW-0472">Membrane</keyword>
<dbReference type="Proteomes" id="UP001283109">
    <property type="component" value="Unassembled WGS sequence"/>
</dbReference>
<feature type="transmembrane region" description="Helical" evidence="1">
    <location>
        <begin position="29"/>
        <end position="50"/>
    </location>
</feature>
<evidence type="ECO:0000313" key="2">
    <source>
        <dbReference type="EMBL" id="MDW4571848.1"/>
    </source>
</evidence>
<proteinExistence type="predicted"/>
<reference evidence="2 3" key="1">
    <citation type="submission" date="2023-11" db="EMBL/GenBank/DDBJ databases">
        <title>Draft genome sequence of Microbacterium arthrosphaerae JCM 30492.</title>
        <authorList>
            <person name="Zhang G."/>
            <person name="Ding Y."/>
        </authorList>
    </citation>
    <scope>NUCLEOTIDE SEQUENCE [LARGE SCALE GENOMIC DNA]</scope>
    <source>
        <strain evidence="2 3">JCM 30492</strain>
    </source>
</reference>
<protein>
    <recommendedName>
        <fullName evidence="4">Flagellar biosynthesis protein FlhA</fullName>
    </recommendedName>
</protein>
<keyword evidence="3" id="KW-1185">Reference proteome</keyword>